<dbReference type="Pfam" id="PF24818">
    <property type="entry name" value="PH_TRF2_HOY1"/>
    <property type="match status" value="1"/>
</dbReference>
<dbReference type="Proteomes" id="UP000516437">
    <property type="component" value="Unassembled WGS sequence"/>
</dbReference>
<reference evidence="2 3" key="1">
    <citation type="journal article" date="2019" name="Plant Biotechnol. J.">
        <title>The red bayberry genome and genetic basis of sex determination.</title>
        <authorList>
            <person name="Jia H.M."/>
            <person name="Jia H.J."/>
            <person name="Cai Q.L."/>
            <person name="Wang Y."/>
            <person name="Zhao H.B."/>
            <person name="Yang W.F."/>
            <person name="Wang G.Y."/>
            <person name="Li Y.H."/>
            <person name="Zhan D.L."/>
            <person name="Shen Y.T."/>
            <person name="Niu Q.F."/>
            <person name="Chang L."/>
            <person name="Qiu J."/>
            <person name="Zhao L."/>
            <person name="Xie H.B."/>
            <person name="Fu W.Y."/>
            <person name="Jin J."/>
            <person name="Li X.W."/>
            <person name="Jiao Y."/>
            <person name="Zhou C.C."/>
            <person name="Tu T."/>
            <person name="Chai C.Y."/>
            <person name="Gao J.L."/>
            <person name="Fan L.J."/>
            <person name="van de Weg E."/>
            <person name="Wang J.Y."/>
            <person name="Gao Z.S."/>
        </authorList>
    </citation>
    <scope>NUCLEOTIDE SEQUENCE [LARGE SCALE GENOMIC DNA]</scope>
    <source>
        <tissue evidence="2">Leaves</tissue>
    </source>
</reference>
<sequence>MPNGGLNSSNGEHYGYSAWEQFQNPPLDTVNNNRDMVSVVQTTEAAIAKELLIGTPADTEVQITEAANELLIRTPADTAETYSRKALLLCQPPIGLKLLKTDSFLDWVDSPFYHANRVAETSRTACHGGVLQPNVNNSDSEMLKVSNFRVSFLEIGSWKAEVGRSEDSLAAKCFYSKKTFAWEIMKEGLKNRIEIRWSDIILIRFLITEFPAAILVFKLNNPRPTFYQEAEPMSRNHTIWNVIPDFTDGQALICTTHFAEFPQPDLDENYEELLKCILFQSSATDTLLL</sequence>
<evidence type="ECO:0000313" key="3">
    <source>
        <dbReference type="Proteomes" id="UP000516437"/>
    </source>
</evidence>
<proteinExistence type="predicted"/>
<gene>
    <name evidence="2" type="ORF">CJ030_MR0G007932</name>
</gene>
<name>A0A6A1ULY3_9ROSI</name>
<organism evidence="2 3">
    <name type="scientific">Morella rubra</name>
    <name type="common">Chinese bayberry</name>
    <dbReference type="NCBI Taxonomy" id="262757"/>
    <lineage>
        <taxon>Eukaryota</taxon>
        <taxon>Viridiplantae</taxon>
        <taxon>Streptophyta</taxon>
        <taxon>Embryophyta</taxon>
        <taxon>Tracheophyta</taxon>
        <taxon>Spermatophyta</taxon>
        <taxon>Magnoliopsida</taxon>
        <taxon>eudicotyledons</taxon>
        <taxon>Gunneridae</taxon>
        <taxon>Pentapetalae</taxon>
        <taxon>rosids</taxon>
        <taxon>fabids</taxon>
        <taxon>Fagales</taxon>
        <taxon>Myricaceae</taxon>
        <taxon>Morella</taxon>
    </lineage>
</organism>
<evidence type="ECO:0000313" key="2">
    <source>
        <dbReference type="EMBL" id="KAB1200160.1"/>
    </source>
</evidence>
<evidence type="ECO:0000259" key="1">
    <source>
        <dbReference type="Pfam" id="PF24818"/>
    </source>
</evidence>
<dbReference type="PANTHER" id="PTHR33494">
    <property type="entry name" value="OS02G0793800 PROTEIN"/>
    <property type="match status" value="1"/>
</dbReference>
<feature type="domain" description="TRF2/HOY1 PH-like" evidence="1">
    <location>
        <begin position="147"/>
        <end position="266"/>
    </location>
</feature>
<dbReference type="EMBL" id="RXIC02000210">
    <property type="protein sequence ID" value="KAB1200160.1"/>
    <property type="molecule type" value="Genomic_DNA"/>
</dbReference>
<dbReference type="PANTHER" id="PTHR33494:SF5">
    <property type="entry name" value="F10A16.6 PROTEIN"/>
    <property type="match status" value="1"/>
</dbReference>
<protein>
    <recommendedName>
        <fullName evidence="1">TRF2/HOY1 PH-like domain-containing protein</fullName>
    </recommendedName>
</protein>
<keyword evidence="3" id="KW-1185">Reference proteome</keyword>
<accession>A0A6A1ULY3</accession>
<dbReference type="InterPro" id="IPR057939">
    <property type="entry name" value="TRF2_HOY1_PH"/>
</dbReference>
<comment type="caution">
    <text evidence="2">The sequence shown here is derived from an EMBL/GenBank/DDBJ whole genome shotgun (WGS) entry which is preliminary data.</text>
</comment>
<dbReference type="AlphaFoldDB" id="A0A6A1ULY3"/>
<dbReference type="OrthoDB" id="6159439at2759"/>